<evidence type="ECO:0000256" key="1">
    <source>
        <dbReference type="ARBA" id="ARBA00004323"/>
    </source>
</evidence>
<dbReference type="AlphaFoldDB" id="A0AAP0KB76"/>
<evidence type="ECO:0000256" key="3">
    <source>
        <dbReference type="ARBA" id="ARBA00022676"/>
    </source>
</evidence>
<name>A0AAP0KB76_9MAGN</name>
<feature type="domain" description="Exostosin GT47" evidence="7">
    <location>
        <begin position="33"/>
        <end position="381"/>
    </location>
</feature>
<keyword evidence="5" id="KW-0333">Golgi apparatus</keyword>
<dbReference type="GO" id="GO:0000139">
    <property type="term" value="C:Golgi membrane"/>
    <property type="evidence" value="ECO:0007669"/>
    <property type="project" value="UniProtKB-SubCell"/>
</dbReference>
<dbReference type="PANTHER" id="PTHR11062">
    <property type="entry name" value="EXOSTOSIN HEPARAN SULFATE GLYCOSYLTRANSFERASE -RELATED"/>
    <property type="match status" value="1"/>
</dbReference>
<evidence type="ECO:0000313" key="8">
    <source>
        <dbReference type="EMBL" id="KAK9148052.1"/>
    </source>
</evidence>
<dbReference type="Proteomes" id="UP001419268">
    <property type="component" value="Unassembled WGS sequence"/>
</dbReference>
<protein>
    <recommendedName>
        <fullName evidence="7">Exostosin GT47 domain-containing protein</fullName>
    </recommendedName>
</protein>
<accession>A0AAP0KB76</accession>
<organism evidence="8 9">
    <name type="scientific">Stephania cephalantha</name>
    <dbReference type="NCBI Taxonomy" id="152367"/>
    <lineage>
        <taxon>Eukaryota</taxon>
        <taxon>Viridiplantae</taxon>
        <taxon>Streptophyta</taxon>
        <taxon>Embryophyta</taxon>
        <taxon>Tracheophyta</taxon>
        <taxon>Spermatophyta</taxon>
        <taxon>Magnoliopsida</taxon>
        <taxon>Ranunculales</taxon>
        <taxon>Menispermaceae</taxon>
        <taxon>Menispermoideae</taxon>
        <taxon>Cissampelideae</taxon>
        <taxon>Stephania</taxon>
    </lineage>
</organism>
<sequence length="455" mass="52620">MSSSSSPLWLWLWCFFIIAISPSVESRGDGDECWGRRIHIRKLPPRFNLDLLRNCSQFRPIYPSFCPHLANHGLGPTTHNRTLSWHRTDPSMLELLFHRRLLDYPCLTPDPLLADAIFLPYYSSLDALPFLFGPATNSSPFHGLPLFDHLTRIHRPDLWLRRGGHDHFLVMARPAWDFSQSPDAEPLVWGTSFLKLPQFYNVSALIIESRPTPYQEQAIPYPTSFHPSTPHLLHSWIRRVRRSRRTTLMLFAGGGGSIGSNPNIRRSIRLECNNGIDRANYDDDDDDDDNVYYEKVCEFVDCSGGVCEHDPIRYMRPMLETNFCLQPPGDTPTRRSTFDSFLAGCIPVFFEDLSARRQYGWHLPEEEYGEFSVTIAKEDVVWDGVRIVDVLRRIPEEEVRRMRERVIELMPRLIYRKHGVSSNVGWGGIKDAFDIAVEGVLERIRNRLLKFNYSA</sequence>
<keyword evidence="3" id="KW-0328">Glycosyltransferase</keyword>
<proteinExistence type="inferred from homology"/>
<keyword evidence="6" id="KW-0732">Signal</keyword>
<dbReference type="EMBL" id="JBBNAG010000003">
    <property type="protein sequence ID" value="KAK9148052.1"/>
    <property type="molecule type" value="Genomic_DNA"/>
</dbReference>
<reference evidence="8 9" key="1">
    <citation type="submission" date="2024-01" db="EMBL/GenBank/DDBJ databases">
        <title>Genome assemblies of Stephania.</title>
        <authorList>
            <person name="Yang L."/>
        </authorList>
    </citation>
    <scope>NUCLEOTIDE SEQUENCE [LARGE SCALE GENOMIC DNA]</scope>
    <source>
        <strain evidence="8">JXDWG</strain>
        <tissue evidence="8">Leaf</tissue>
    </source>
</reference>
<evidence type="ECO:0000256" key="4">
    <source>
        <dbReference type="ARBA" id="ARBA00022968"/>
    </source>
</evidence>
<keyword evidence="3" id="KW-0808">Transferase</keyword>
<dbReference type="Pfam" id="PF03016">
    <property type="entry name" value="Exostosin_GT47"/>
    <property type="match status" value="1"/>
</dbReference>
<feature type="chain" id="PRO_5042896747" description="Exostosin GT47 domain-containing protein" evidence="6">
    <location>
        <begin position="27"/>
        <end position="455"/>
    </location>
</feature>
<dbReference type="PANTHER" id="PTHR11062:SF58">
    <property type="entry name" value="XYLOGLUCAN GALACTOSYLTRANSFERASE GT19-RELATED"/>
    <property type="match status" value="1"/>
</dbReference>
<evidence type="ECO:0000256" key="5">
    <source>
        <dbReference type="ARBA" id="ARBA00023034"/>
    </source>
</evidence>
<dbReference type="GO" id="GO:0016757">
    <property type="term" value="F:glycosyltransferase activity"/>
    <property type="evidence" value="ECO:0007669"/>
    <property type="project" value="UniProtKB-KW"/>
</dbReference>
<keyword evidence="4" id="KW-0812">Transmembrane</keyword>
<keyword evidence="9" id="KW-1185">Reference proteome</keyword>
<dbReference type="InterPro" id="IPR004263">
    <property type="entry name" value="Exostosin"/>
</dbReference>
<evidence type="ECO:0000313" key="9">
    <source>
        <dbReference type="Proteomes" id="UP001419268"/>
    </source>
</evidence>
<comment type="subcellular location">
    <subcellularLocation>
        <location evidence="1">Golgi apparatus membrane</location>
        <topology evidence="1">Single-pass type II membrane protein</topology>
    </subcellularLocation>
</comment>
<evidence type="ECO:0000256" key="6">
    <source>
        <dbReference type="SAM" id="SignalP"/>
    </source>
</evidence>
<evidence type="ECO:0000256" key="2">
    <source>
        <dbReference type="ARBA" id="ARBA00010271"/>
    </source>
</evidence>
<comment type="caution">
    <text evidence="8">The sequence shown here is derived from an EMBL/GenBank/DDBJ whole genome shotgun (WGS) entry which is preliminary data.</text>
</comment>
<keyword evidence="4" id="KW-0735">Signal-anchor</keyword>
<dbReference type="InterPro" id="IPR040911">
    <property type="entry name" value="Exostosin_GT47"/>
</dbReference>
<gene>
    <name evidence="8" type="ORF">Scep_006809</name>
</gene>
<evidence type="ECO:0000259" key="7">
    <source>
        <dbReference type="Pfam" id="PF03016"/>
    </source>
</evidence>
<feature type="signal peptide" evidence="6">
    <location>
        <begin position="1"/>
        <end position="26"/>
    </location>
</feature>
<comment type="similarity">
    <text evidence="2">Belongs to the glycosyltransferase 47 family.</text>
</comment>